<evidence type="ECO:0000256" key="11">
    <source>
        <dbReference type="RuleBase" id="RU000488"/>
    </source>
</evidence>
<gene>
    <name evidence="13" type="ORF">APUU_11114S</name>
</gene>
<keyword evidence="5" id="KW-0677">Repeat</keyword>
<keyword evidence="4 10" id="KW-0812">Transmembrane</keyword>
<proteinExistence type="inferred from homology"/>
<dbReference type="KEGG" id="apuu:APUU_11114S"/>
<feature type="region of interest" description="Disordered" evidence="12">
    <location>
        <begin position="210"/>
        <end position="247"/>
    </location>
</feature>
<evidence type="ECO:0000313" key="13">
    <source>
        <dbReference type="EMBL" id="BCS18286.1"/>
    </source>
</evidence>
<evidence type="ECO:0000256" key="1">
    <source>
        <dbReference type="ARBA" id="ARBA00004225"/>
    </source>
</evidence>
<dbReference type="InterPro" id="IPR050567">
    <property type="entry name" value="Mitochondrial_Carrier"/>
</dbReference>
<keyword evidence="9 10" id="KW-0472">Membrane</keyword>
<dbReference type="AlphaFoldDB" id="A0A7R7XBB6"/>
<organism evidence="13 14">
    <name type="scientific">Aspergillus puulaauensis</name>
    <dbReference type="NCBI Taxonomy" id="1220207"/>
    <lineage>
        <taxon>Eukaryota</taxon>
        <taxon>Fungi</taxon>
        <taxon>Dikarya</taxon>
        <taxon>Ascomycota</taxon>
        <taxon>Pezizomycotina</taxon>
        <taxon>Eurotiomycetes</taxon>
        <taxon>Eurotiomycetidae</taxon>
        <taxon>Eurotiales</taxon>
        <taxon>Aspergillaceae</taxon>
        <taxon>Aspergillus</taxon>
    </lineage>
</organism>
<evidence type="ECO:0000256" key="12">
    <source>
        <dbReference type="SAM" id="MobiDB-lite"/>
    </source>
</evidence>
<dbReference type="Proteomes" id="UP000654913">
    <property type="component" value="Chromosome 1"/>
</dbReference>
<evidence type="ECO:0000256" key="2">
    <source>
        <dbReference type="ARBA" id="ARBA00006375"/>
    </source>
</evidence>
<sequence length="338" mass="35887">MAESITTQSSPGVVKEFLVGTSGGVTQVIIGQPFDIVKVRMQVQANKSAIQVARDIWKHEGALAFYKGTLPPLLGVGACISIVYSTFHTISQAIHSLNDNTATPTLTSTQTYLAGGLSGLANSVISGPTEHIRIRLQTQSTPSPGSVPGAGPGSGSGVYGCIRAIHSQAGFRGLYRGQTPTMLREFGSYGVWFCVYEGLLSRLTGASPGADTPAASISSSTRTASTRLSPDTDTRTDAASNNSPRREDLPTWQIASCGAITGLVLWSVNYPFDVVKSKMQADGFGAGRRYVNLRDVVRQTWRVEGVKGFFRGLGPTLFRAVPVSGGTFVVVEQVRKII</sequence>
<protein>
    <recommendedName>
        <fullName evidence="15">Mitochondrial thiamine pyrophosphate carrier 1</fullName>
    </recommendedName>
</protein>
<dbReference type="RefSeq" id="XP_041550480.1">
    <property type="nucleotide sequence ID" value="XM_041694702.1"/>
</dbReference>
<keyword evidence="14" id="KW-1185">Reference proteome</keyword>
<dbReference type="Pfam" id="PF00153">
    <property type="entry name" value="Mito_carr"/>
    <property type="match status" value="3"/>
</dbReference>
<name>A0A7R7XBB6_9EURO</name>
<dbReference type="GeneID" id="64968291"/>
<accession>A0A7R7XBB6</accession>
<feature type="compositionally biased region" description="Low complexity" evidence="12">
    <location>
        <begin position="214"/>
        <end position="229"/>
    </location>
</feature>
<dbReference type="GO" id="GO:1990575">
    <property type="term" value="P:mitochondrial L-ornithine transmembrane transport"/>
    <property type="evidence" value="ECO:0007669"/>
    <property type="project" value="TreeGrafter"/>
</dbReference>
<evidence type="ECO:0000313" key="14">
    <source>
        <dbReference type="Proteomes" id="UP000654913"/>
    </source>
</evidence>
<keyword evidence="8" id="KW-0496">Mitochondrion</keyword>
<dbReference type="PANTHER" id="PTHR45624:SF12">
    <property type="entry name" value="MITOCHONDRIAL ORNITHINE TRANSPORTER 1"/>
    <property type="match status" value="1"/>
</dbReference>
<evidence type="ECO:0000256" key="8">
    <source>
        <dbReference type="ARBA" id="ARBA00023128"/>
    </source>
</evidence>
<dbReference type="Gene3D" id="1.50.40.10">
    <property type="entry name" value="Mitochondrial carrier domain"/>
    <property type="match status" value="1"/>
</dbReference>
<dbReference type="GO" id="GO:0000064">
    <property type="term" value="F:L-ornithine transmembrane transporter activity"/>
    <property type="evidence" value="ECO:0007669"/>
    <property type="project" value="TreeGrafter"/>
</dbReference>
<dbReference type="OrthoDB" id="409586at2759"/>
<feature type="repeat" description="Solcar" evidence="10">
    <location>
        <begin position="249"/>
        <end position="337"/>
    </location>
</feature>
<dbReference type="PROSITE" id="PS50920">
    <property type="entry name" value="SOLCAR"/>
    <property type="match status" value="3"/>
</dbReference>
<evidence type="ECO:0000256" key="6">
    <source>
        <dbReference type="ARBA" id="ARBA00022792"/>
    </source>
</evidence>
<dbReference type="GO" id="GO:0031966">
    <property type="term" value="C:mitochondrial membrane"/>
    <property type="evidence" value="ECO:0007669"/>
    <property type="project" value="UniProtKB-SubCell"/>
</dbReference>
<feature type="repeat" description="Solcar" evidence="10">
    <location>
        <begin position="11"/>
        <end position="93"/>
    </location>
</feature>
<reference evidence="13" key="1">
    <citation type="submission" date="2021-01" db="EMBL/GenBank/DDBJ databases">
        <authorList>
            <consortium name="Aspergillus puulaauensis MK2 genome sequencing consortium"/>
            <person name="Kazuki M."/>
            <person name="Futagami T."/>
        </authorList>
    </citation>
    <scope>NUCLEOTIDE SEQUENCE</scope>
    <source>
        <strain evidence="13">MK2</strain>
    </source>
</reference>
<dbReference type="SUPFAM" id="SSF103506">
    <property type="entry name" value="Mitochondrial carrier"/>
    <property type="match status" value="1"/>
</dbReference>
<dbReference type="InterPro" id="IPR023395">
    <property type="entry name" value="MCP_dom_sf"/>
</dbReference>
<evidence type="ECO:0000256" key="10">
    <source>
        <dbReference type="PROSITE-ProRule" id="PRU00282"/>
    </source>
</evidence>
<evidence type="ECO:0000256" key="7">
    <source>
        <dbReference type="ARBA" id="ARBA00022989"/>
    </source>
</evidence>
<reference evidence="13" key="2">
    <citation type="submission" date="2021-02" db="EMBL/GenBank/DDBJ databases">
        <title>Aspergillus puulaauensis MK2 genome sequence.</title>
        <authorList>
            <person name="Futagami T."/>
            <person name="Mori K."/>
            <person name="Kadooka C."/>
            <person name="Tanaka T."/>
        </authorList>
    </citation>
    <scope>NUCLEOTIDE SEQUENCE</scope>
    <source>
        <strain evidence="13">MK2</strain>
    </source>
</reference>
<evidence type="ECO:0000256" key="3">
    <source>
        <dbReference type="ARBA" id="ARBA00022448"/>
    </source>
</evidence>
<comment type="subcellular location">
    <subcellularLocation>
        <location evidence="1">Mitochondrion membrane</location>
        <topology evidence="1">Multi-pass membrane protein</topology>
    </subcellularLocation>
</comment>
<keyword evidence="6" id="KW-0999">Mitochondrion inner membrane</keyword>
<dbReference type="EMBL" id="AP024443">
    <property type="protein sequence ID" value="BCS18286.1"/>
    <property type="molecule type" value="Genomic_DNA"/>
</dbReference>
<evidence type="ECO:0000256" key="4">
    <source>
        <dbReference type="ARBA" id="ARBA00022692"/>
    </source>
</evidence>
<evidence type="ECO:0000256" key="5">
    <source>
        <dbReference type="ARBA" id="ARBA00022737"/>
    </source>
</evidence>
<keyword evidence="3 11" id="KW-0813">Transport</keyword>
<dbReference type="PANTHER" id="PTHR45624">
    <property type="entry name" value="MITOCHONDRIAL BASIC AMINO ACIDS TRANSPORTER-RELATED"/>
    <property type="match status" value="1"/>
</dbReference>
<dbReference type="InterPro" id="IPR018108">
    <property type="entry name" value="MCP_transmembrane"/>
</dbReference>
<keyword evidence="7" id="KW-1133">Transmembrane helix</keyword>
<comment type="similarity">
    <text evidence="2 11">Belongs to the mitochondrial carrier (TC 2.A.29) family.</text>
</comment>
<evidence type="ECO:0000256" key="9">
    <source>
        <dbReference type="ARBA" id="ARBA00023136"/>
    </source>
</evidence>
<feature type="repeat" description="Solcar" evidence="10">
    <location>
        <begin position="106"/>
        <end position="202"/>
    </location>
</feature>
<evidence type="ECO:0008006" key="15">
    <source>
        <dbReference type="Google" id="ProtNLM"/>
    </source>
</evidence>